<dbReference type="SUPFAM" id="SSF47384">
    <property type="entry name" value="Homodimeric domain of signal transducing histidine kinase"/>
    <property type="match status" value="1"/>
</dbReference>
<dbReference type="EMBL" id="BSPX01000029">
    <property type="protein sequence ID" value="GLT22709.1"/>
    <property type="molecule type" value="Genomic_DNA"/>
</dbReference>
<evidence type="ECO:0000259" key="8">
    <source>
        <dbReference type="PROSITE" id="PS50109"/>
    </source>
</evidence>
<dbReference type="PANTHER" id="PTHR42878:SF15">
    <property type="entry name" value="BACTERIOPHYTOCHROME"/>
    <property type="match status" value="1"/>
</dbReference>
<dbReference type="SUPFAM" id="SSF55874">
    <property type="entry name" value="ATPase domain of HSP90 chaperone/DNA topoisomerase II/histidine kinase"/>
    <property type="match status" value="1"/>
</dbReference>
<evidence type="ECO:0000256" key="6">
    <source>
        <dbReference type="ARBA" id="ARBA00023136"/>
    </source>
</evidence>
<feature type="transmembrane region" description="Helical" evidence="7">
    <location>
        <begin position="41"/>
        <end position="61"/>
    </location>
</feature>
<dbReference type="Gene3D" id="3.30.565.10">
    <property type="entry name" value="Histidine kinase-like ATPase, C-terminal domain"/>
    <property type="match status" value="1"/>
</dbReference>
<evidence type="ECO:0000256" key="3">
    <source>
        <dbReference type="ARBA" id="ARBA00022553"/>
    </source>
</evidence>
<feature type="domain" description="PAC" evidence="10">
    <location>
        <begin position="169"/>
        <end position="223"/>
    </location>
</feature>
<keyword evidence="7" id="KW-0812">Transmembrane</keyword>
<dbReference type="SMART" id="SM00387">
    <property type="entry name" value="HATPase_c"/>
    <property type="match status" value="1"/>
</dbReference>
<dbReference type="PROSITE" id="PS50112">
    <property type="entry name" value="PAS"/>
    <property type="match status" value="1"/>
</dbReference>
<keyword evidence="7" id="KW-1133">Transmembrane helix</keyword>
<feature type="domain" description="PAC" evidence="10">
    <location>
        <begin position="298"/>
        <end position="350"/>
    </location>
</feature>
<evidence type="ECO:0000313" key="11">
    <source>
        <dbReference type="EMBL" id="GLT22709.1"/>
    </source>
</evidence>
<dbReference type="InterPro" id="IPR050351">
    <property type="entry name" value="BphY/WalK/GraS-like"/>
</dbReference>
<keyword evidence="4" id="KW-0808">Transferase</keyword>
<protein>
    <recommendedName>
        <fullName evidence="2">histidine kinase</fullName>
        <ecNumber evidence="2">2.7.13.3</ecNumber>
    </recommendedName>
</protein>
<feature type="domain" description="Histidine kinase" evidence="8">
    <location>
        <begin position="760"/>
        <end position="972"/>
    </location>
</feature>
<evidence type="ECO:0000256" key="1">
    <source>
        <dbReference type="ARBA" id="ARBA00000085"/>
    </source>
</evidence>
<dbReference type="InterPro" id="IPR036890">
    <property type="entry name" value="HATPase_C_sf"/>
</dbReference>
<keyword evidence="12" id="KW-1185">Reference proteome</keyword>
<dbReference type="SMART" id="SM00086">
    <property type="entry name" value="PAC"/>
    <property type="match status" value="4"/>
</dbReference>
<dbReference type="NCBIfam" id="TIGR00229">
    <property type="entry name" value="sensory_box"/>
    <property type="match status" value="5"/>
</dbReference>
<dbReference type="PANTHER" id="PTHR42878">
    <property type="entry name" value="TWO-COMPONENT HISTIDINE KINASE"/>
    <property type="match status" value="1"/>
</dbReference>
<dbReference type="SUPFAM" id="SSF55785">
    <property type="entry name" value="PYP-like sensor domain (PAS domain)"/>
    <property type="match status" value="5"/>
</dbReference>
<dbReference type="InterPro" id="IPR001610">
    <property type="entry name" value="PAC"/>
</dbReference>
<dbReference type="SMART" id="SM00091">
    <property type="entry name" value="PAS"/>
    <property type="match status" value="4"/>
</dbReference>
<dbReference type="InterPro" id="IPR003661">
    <property type="entry name" value="HisK_dim/P_dom"/>
</dbReference>
<evidence type="ECO:0000256" key="5">
    <source>
        <dbReference type="ARBA" id="ARBA00022777"/>
    </source>
</evidence>
<dbReference type="InterPro" id="IPR003594">
    <property type="entry name" value="HATPase_dom"/>
</dbReference>
<dbReference type="SMART" id="SM00388">
    <property type="entry name" value="HisKA"/>
    <property type="match status" value="1"/>
</dbReference>
<organism evidence="11 12">
    <name type="scientific">Zoogloea oryzae</name>
    <dbReference type="NCBI Taxonomy" id="310767"/>
    <lineage>
        <taxon>Bacteria</taxon>
        <taxon>Pseudomonadati</taxon>
        <taxon>Pseudomonadota</taxon>
        <taxon>Betaproteobacteria</taxon>
        <taxon>Rhodocyclales</taxon>
        <taxon>Zoogloeaceae</taxon>
        <taxon>Zoogloea</taxon>
    </lineage>
</organism>
<comment type="caution">
    <text evidence="11">The sequence shown here is derived from an EMBL/GenBank/DDBJ whole genome shotgun (WGS) entry which is preliminary data.</text>
</comment>
<dbReference type="InterPro" id="IPR004358">
    <property type="entry name" value="Sig_transdc_His_kin-like_C"/>
</dbReference>
<name>A0ABQ6FBP7_9RHOO</name>
<accession>A0ABQ6FBP7</accession>
<comment type="catalytic activity">
    <reaction evidence="1">
        <text>ATP + protein L-histidine = ADP + protein N-phospho-L-histidine.</text>
        <dbReference type="EC" id="2.7.13.3"/>
    </reaction>
</comment>
<dbReference type="Pfam" id="PF13426">
    <property type="entry name" value="PAS_9"/>
    <property type="match status" value="1"/>
</dbReference>
<keyword evidence="3" id="KW-0597">Phosphoprotein</keyword>
<evidence type="ECO:0000259" key="9">
    <source>
        <dbReference type="PROSITE" id="PS50112"/>
    </source>
</evidence>
<dbReference type="Pfam" id="PF08448">
    <property type="entry name" value="PAS_4"/>
    <property type="match status" value="3"/>
</dbReference>
<dbReference type="InterPro" id="IPR013656">
    <property type="entry name" value="PAS_4"/>
</dbReference>
<dbReference type="PROSITE" id="PS50113">
    <property type="entry name" value="PAC"/>
    <property type="match status" value="3"/>
</dbReference>
<dbReference type="Proteomes" id="UP001157167">
    <property type="component" value="Unassembled WGS sequence"/>
</dbReference>
<evidence type="ECO:0000256" key="4">
    <source>
        <dbReference type="ARBA" id="ARBA00022679"/>
    </source>
</evidence>
<dbReference type="Pfam" id="PF00512">
    <property type="entry name" value="HisKA"/>
    <property type="match status" value="1"/>
</dbReference>
<dbReference type="InterPro" id="IPR036097">
    <property type="entry name" value="HisK_dim/P_sf"/>
</dbReference>
<keyword evidence="6 7" id="KW-0472">Membrane</keyword>
<dbReference type="Gene3D" id="1.10.287.130">
    <property type="match status" value="1"/>
</dbReference>
<dbReference type="EC" id="2.7.13.3" evidence="2"/>
<dbReference type="RefSeq" id="WP_284187995.1">
    <property type="nucleotide sequence ID" value="NZ_BSPX01000029.1"/>
</dbReference>
<evidence type="ECO:0000313" key="12">
    <source>
        <dbReference type="Proteomes" id="UP001157167"/>
    </source>
</evidence>
<reference evidence="12" key="1">
    <citation type="journal article" date="2019" name="Int. J. Syst. Evol. Microbiol.">
        <title>The Global Catalogue of Microorganisms (GCM) 10K type strain sequencing project: providing services to taxonomists for standard genome sequencing and annotation.</title>
        <authorList>
            <consortium name="The Broad Institute Genomics Platform"/>
            <consortium name="The Broad Institute Genome Sequencing Center for Infectious Disease"/>
            <person name="Wu L."/>
            <person name="Ma J."/>
        </authorList>
    </citation>
    <scope>NUCLEOTIDE SEQUENCE [LARGE SCALE GENOMIC DNA]</scope>
    <source>
        <strain evidence="12">NBRC 102407</strain>
    </source>
</reference>
<dbReference type="PRINTS" id="PR00344">
    <property type="entry name" value="BCTRLSENSOR"/>
</dbReference>
<dbReference type="InterPro" id="IPR005467">
    <property type="entry name" value="His_kinase_dom"/>
</dbReference>
<dbReference type="Gene3D" id="3.30.450.20">
    <property type="entry name" value="PAS domain"/>
    <property type="match status" value="5"/>
</dbReference>
<feature type="domain" description="PAC" evidence="10">
    <location>
        <begin position="679"/>
        <end position="731"/>
    </location>
</feature>
<keyword evidence="5" id="KW-0418">Kinase</keyword>
<dbReference type="InterPro" id="IPR000700">
    <property type="entry name" value="PAS-assoc_C"/>
</dbReference>
<evidence type="ECO:0000256" key="7">
    <source>
        <dbReference type="SAM" id="Phobius"/>
    </source>
</evidence>
<evidence type="ECO:0000256" key="2">
    <source>
        <dbReference type="ARBA" id="ARBA00012438"/>
    </source>
</evidence>
<gene>
    <name evidence="11" type="ORF">GCM10007933_21690</name>
</gene>
<dbReference type="Pfam" id="PF13188">
    <property type="entry name" value="PAS_8"/>
    <property type="match status" value="1"/>
</dbReference>
<dbReference type="PROSITE" id="PS50109">
    <property type="entry name" value="HIS_KIN"/>
    <property type="match status" value="1"/>
</dbReference>
<dbReference type="CDD" id="cd00130">
    <property type="entry name" value="PAS"/>
    <property type="match status" value="4"/>
</dbReference>
<sequence>MLFRPASPLLRRAALPFLLAAGGAYAPVVLAAAGGAGDFSIQTSLPYLLVAGGGLAAGLLLGRISRPRPVPPPAPAPLSVSGAPPLSAMPPRPMPPGVPTTPWRDFVEIASDWPWETDATLRFVPVPDAPTPPSIIPPDTIGRSWEEVIVPELPPDFAIAHQESLGRHGPIAVTLTRRSATGEVRYLELRGRPIFDSAGQFQGYRGIGREVTDRARLSANLERNEERIHALIAYSTDGYWEQDANLRYTAITASSGHLADLAAEDAIGNRRWELPGESPDEAPWAEHIAQLKQIEPFSNLVFCRRDRNGRAIWLSESGIPVFDNRGVFAGYCGTTRNITDRVVAREQLQRDEALFRALFEHAPANVGRISVDDRWLQVNAALAAFLGQPAEALAGAALDAVMSTEDAAAGKALRARCLTGEIDHYSRDVRYHCANDSMLWCRESVRLIPGRDDTPPSFAVVVEDISAVRDTLDTRRAGEERYRQLFELSPEATLVCIDGRIHLSNAASRRLFAADDTRALEGIEMLNLVHPDDRAMEAARLQQFAANPEQTGLAPLPLRYQRLDGECINAEATGVRMRFDGQPAVLYVLRDVARWLSAEQVLRESRAMYRDVVESVNEILFQTDGEGRVTFLNRAWRHTTGFDGRLSIGQSLLDFVADEDRSRVEQHLRSIREGYEDIAQFEFRLRTHSEGLRWVEATIRPLRDTYDHVVGSSGTLDDITARKEAEQSQRNLNLELEARVRVRTAELEASNRELEAFSYSVSHDLRAPLRAIDGFAQIVAEDYAPRLDETGREYLHRIRIATQKMARLIDDLIDLARLTRQAMKREQVNLSQIVEQILTELRQEDPERAIEIHVEPNLVAAADRALIRVALENLLRNAWKFTSRRDVAQIRFHAEMRDRQIVYCVSDNGAGFDMTFASKLFLPFHRLHGISEFAGTGIGLATVQRVIQRHEGRVWAQSTPDQGASFFFTLCH</sequence>
<feature type="domain" description="PAS" evidence="9">
    <location>
        <begin position="605"/>
        <end position="675"/>
    </location>
</feature>
<dbReference type="InterPro" id="IPR035965">
    <property type="entry name" value="PAS-like_dom_sf"/>
</dbReference>
<dbReference type="CDD" id="cd00082">
    <property type="entry name" value="HisKA"/>
    <property type="match status" value="1"/>
</dbReference>
<proteinExistence type="predicted"/>
<dbReference type="InterPro" id="IPR000014">
    <property type="entry name" value="PAS"/>
</dbReference>
<evidence type="ECO:0000259" key="10">
    <source>
        <dbReference type="PROSITE" id="PS50113"/>
    </source>
</evidence>
<dbReference type="Pfam" id="PF02518">
    <property type="entry name" value="HATPase_c"/>
    <property type="match status" value="1"/>
</dbReference>